<sequence length="112" mass="13214">MLVEIENVRQVPGEDHRRWFLDENTDLIVWYDSSGEKITGFQLCYDKKSVQRCLTWHWNEADKKSILSADGRYSRKRIIRIFEPISKELPKNLSTLVRSVLSGENENQDTNQ</sequence>
<dbReference type="KEGG" id="ock:EXM22_11525"/>
<dbReference type="AlphaFoldDB" id="A0A5C1QKE3"/>
<dbReference type="RefSeq" id="WP_149486664.1">
    <property type="nucleotide sequence ID" value="NZ_CP036150.1"/>
</dbReference>
<proteinExistence type="predicted"/>
<dbReference type="Proteomes" id="UP000324209">
    <property type="component" value="Chromosome"/>
</dbReference>
<evidence type="ECO:0000313" key="1">
    <source>
        <dbReference type="EMBL" id="QEN08583.1"/>
    </source>
</evidence>
<reference evidence="1 2" key="1">
    <citation type="submission" date="2019-02" db="EMBL/GenBank/DDBJ databases">
        <title>Complete Genome Sequence and Methylome Analysis of free living Spirochaetas.</title>
        <authorList>
            <person name="Fomenkov A."/>
            <person name="Dubinina G."/>
            <person name="Leshcheva N."/>
            <person name="Mikheeva N."/>
            <person name="Grabovich M."/>
            <person name="Vincze T."/>
            <person name="Roberts R.J."/>
        </authorList>
    </citation>
    <scope>NUCLEOTIDE SEQUENCE [LARGE SCALE GENOMIC DNA]</scope>
    <source>
        <strain evidence="1 2">K2</strain>
    </source>
</reference>
<evidence type="ECO:0000313" key="2">
    <source>
        <dbReference type="Proteomes" id="UP000324209"/>
    </source>
</evidence>
<protein>
    <submittedName>
        <fullName evidence="1">Uncharacterized protein</fullName>
    </submittedName>
</protein>
<name>A0A5C1QKE3_9SPIO</name>
<dbReference type="EMBL" id="CP036150">
    <property type="protein sequence ID" value="QEN08583.1"/>
    <property type="molecule type" value="Genomic_DNA"/>
</dbReference>
<dbReference type="OrthoDB" id="5625241at2"/>
<organism evidence="1 2">
    <name type="scientific">Oceanispirochaeta crateris</name>
    <dbReference type="NCBI Taxonomy" id="2518645"/>
    <lineage>
        <taxon>Bacteria</taxon>
        <taxon>Pseudomonadati</taxon>
        <taxon>Spirochaetota</taxon>
        <taxon>Spirochaetia</taxon>
        <taxon>Spirochaetales</taxon>
        <taxon>Spirochaetaceae</taxon>
        <taxon>Oceanispirochaeta</taxon>
    </lineage>
</organism>
<gene>
    <name evidence="1" type="ORF">EXM22_11525</name>
</gene>
<accession>A0A5C1QKE3</accession>
<keyword evidence="2" id="KW-1185">Reference proteome</keyword>